<accession>A0A2A9NN06</accession>
<evidence type="ECO:0000313" key="2">
    <source>
        <dbReference type="Proteomes" id="UP000242287"/>
    </source>
</evidence>
<dbReference type="Proteomes" id="UP000242287">
    <property type="component" value="Unassembled WGS sequence"/>
</dbReference>
<sequence length="410" mass="47761">MSTDLDLTITVLFLVSILIALNGSSTTSRWLQIAKRWVVSNTLTRRDNNKVDKGNYAQLTGVPLPRPLPNFDVTKAVPRPYRPFRWEYHQTLSLKAMEPDWWLEVESTYPERIAQRQHLHDLYGNAIIDCLPGAERACHELMHMVIHFLCARYPNHFTLDTATGTFHNHILGVSCSVQEDAVDPLRFLLDHVPEDFLITQKDEETGLYHLRAAASCSAVGWRLREKMGRPLHEIHGPVPFYKEKMQMSMDRFFSKMPCDKPIQRGSWGIEVGQPLYLQPGHPEWSLRDVQSPDIKVEDLHLRVDWQTLRRLPLSQAIVFNFKGLFTPITAFRNEPYIPRLVLKIHREAKQPFLDYKSTFHVAHRLIPALEEWAKEQEEKGWVPKDWKERTLDEDPFFPGWKAQVPSFLLE</sequence>
<dbReference type="Pfam" id="PF11927">
    <property type="entry name" value="HODM_asu-like"/>
    <property type="match status" value="1"/>
</dbReference>
<dbReference type="AlphaFoldDB" id="A0A2A9NN06"/>
<protein>
    <submittedName>
        <fullName evidence="1">Uncharacterized protein</fullName>
    </submittedName>
</protein>
<gene>
    <name evidence="1" type="ORF">AMATHDRAFT_76391</name>
</gene>
<proteinExistence type="predicted"/>
<dbReference type="InterPro" id="IPR021848">
    <property type="entry name" value="HODM_asu-like"/>
</dbReference>
<organism evidence="1 2">
    <name type="scientific">Amanita thiersii Skay4041</name>
    <dbReference type="NCBI Taxonomy" id="703135"/>
    <lineage>
        <taxon>Eukaryota</taxon>
        <taxon>Fungi</taxon>
        <taxon>Dikarya</taxon>
        <taxon>Basidiomycota</taxon>
        <taxon>Agaricomycotina</taxon>
        <taxon>Agaricomycetes</taxon>
        <taxon>Agaricomycetidae</taxon>
        <taxon>Agaricales</taxon>
        <taxon>Pluteineae</taxon>
        <taxon>Amanitaceae</taxon>
        <taxon>Amanita</taxon>
    </lineage>
</organism>
<dbReference type="STRING" id="703135.A0A2A9NN06"/>
<keyword evidence="2" id="KW-1185">Reference proteome</keyword>
<dbReference type="EMBL" id="KZ302039">
    <property type="protein sequence ID" value="PFH49110.1"/>
    <property type="molecule type" value="Genomic_DNA"/>
</dbReference>
<evidence type="ECO:0000313" key="1">
    <source>
        <dbReference type="EMBL" id="PFH49110.1"/>
    </source>
</evidence>
<name>A0A2A9NN06_9AGAR</name>
<reference evidence="1 2" key="1">
    <citation type="submission" date="2014-02" db="EMBL/GenBank/DDBJ databases">
        <title>Transposable element dynamics among asymbiotic and ectomycorrhizal Amanita fungi.</title>
        <authorList>
            <consortium name="DOE Joint Genome Institute"/>
            <person name="Hess J."/>
            <person name="Skrede I."/>
            <person name="Wolfe B."/>
            <person name="LaButti K."/>
            <person name="Ohm R.A."/>
            <person name="Grigoriev I.V."/>
            <person name="Pringle A."/>
        </authorList>
    </citation>
    <scope>NUCLEOTIDE SEQUENCE [LARGE SCALE GENOMIC DNA]</scope>
    <source>
        <strain evidence="1 2">SKay4041</strain>
    </source>
</reference>
<dbReference type="OrthoDB" id="5043642at2759"/>